<evidence type="ECO:0000313" key="6">
    <source>
        <dbReference type="Proteomes" id="UP000712673"/>
    </source>
</evidence>
<dbReference type="NCBIfam" id="NF002018">
    <property type="entry name" value="PRK00823.1-3"/>
    <property type="match status" value="1"/>
</dbReference>
<dbReference type="NCBIfam" id="NF002017">
    <property type="entry name" value="PRK00823.1-2"/>
    <property type="match status" value="1"/>
</dbReference>
<dbReference type="EC" id="4.2.1.96" evidence="4"/>
<dbReference type="Pfam" id="PF01329">
    <property type="entry name" value="Pterin_4a"/>
    <property type="match status" value="1"/>
</dbReference>
<dbReference type="PANTHER" id="PTHR12599">
    <property type="entry name" value="PTERIN-4-ALPHA-CARBINOLAMINE DEHYDRATASE"/>
    <property type="match status" value="1"/>
</dbReference>
<dbReference type="Proteomes" id="UP000712673">
    <property type="component" value="Unassembled WGS sequence"/>
</dbReference>
<accession>A0A937W5A8</accession>
<evidence type="ECO:0000256" key="1">
    <source>
        <dbReference type="ARBA" id="ARBA00001554"/>
    </source>
</evidence>
<dbReference type="InterPro" id="IPR001533">
    <property type="entry name" value="Pterin_deHydtase"/>
</dbReference>
<evidence type="ECO:0000313" key="5">
    <source>
        <dbReference type="EMBL" id="MBM3225427.1"/>
    </source>
</evidence>
<proteinExistence type="inferred from homology"/>
<dbReference type="EMBL" id="VGLS01000571">
    <property type="protein sequence ID" value="MBM3225427.1"/>
    <property type="molecule type" value="Genomic_DNA"/>
</dbReference>
<comment type="catalytic activity">
    <reaction evidence="1 4">
        <text>(4aS,6R)-4a-hydroxy-L-erythro-5,6,7,8-tetrahydrobiopterin = (6R)-L-erythro-6,7-dihydrobiopterin + H2O</text>
        <dbReference type="Rhea" id="RHEA:11920"/>
        <dbReference type="ChEBI" id="CHEBI:15377"/>
        <dbReference type="ChEBI" id="CHEBI:15642"/>
        <dbReference type="ChEBI" id="CHEBI:43120"/>
        <dbReference type="EC" id="4.2.1.96"/>
    </reaction>
</comment>
<sequence>MADRRKLSEAEVQARLAEIPGWELRGEKLHKEFRFASFVQAFSFMTSIALVAEAMNHHPDWCNVYNRVTIDLNTHEAGGISALDFTLATRINDIAG</sequence>
<comment type="similarity">
    <text evidence="2 4">Belongs to the pterin-4-alpha-carbinolamine dehydratase family.</text>
</comment>
<organism evidence="5 6">
    <name type="scientific">Tectimicrobiota bacterium</name>
    <dbReference type="NCBI Taxonomy" id="2528274"/>
    <lineage>
        <taxon>Bacteria</taxon>
        <taxon>Pseudomonadati</taxon>
        <taxon>Nitrospinota/Tectimicrobiota group</taxon>
        <taxon>Candidatus Tectimicrobiota</taxon>
    </lineage>
</organism>
<dbReference type="HAMAP" id="MF_00434">
    <property type="entry name" value="Pterin_4_alpha"/>
    <property type="match status" value="1"/>
</dbReference>
<dbReference type="SUPFAM" id="SSF55248">
    <property type="entry name" value="PCD-like"/>
    <property type="match status" value="1"/>
</dbReference>
<reference evidence="5" key="1">
    <citation type="submission" date="2019-03" db="EMBL/GenBank/DDBJ databases">
        <title>Lake Tanganyika Metagenome-Assembled Genomes (MAGs).</title>
        <authorList>
            <person name="Tran P."/>
        </authorList>
    </citation>
    <scope>NUCLEOTIDE SEQUENCE</scope>
    <source>
        <strain evidence="5">K_DeepCast_65m_m2_066</strain>
    </source>
</reference>
<name>A0A937W5A8_UNCTE</name>
<dbReference type="InterPro" id="IPR036428">
    <property type="entry name" value="PCD_sf"/>
</dbReference>
<dbReference type="Gene3D" id="3.30.1360.20">
    <property type="entry name" value="Transcriptional coactivator/pterin dehydratase"/>
    <property type="match status" value="1"/>
</dbReference>
<protein>
    <recommendedName>
        <fullName evidence="4">Putative pterin-4-alpha-carbinolamine dehydratase</fullName>
        <shortName evidence="4">PHS</shortName>
        <ecNumber evidence="4">4.2.1.96</ecNumber>
    </recommendedName>
    <alternativeName>
        <fullName evidence="4">4-alpha-hydroxy-tetrahydropterin dehydratase</fullName>
    </alternativeName>
    <alternativeName>
        <fullName evidence="4">Pterin carbinolamine dehydratase</fullName>
        <shortName evidence="4">PCD</shortName>
    </alternativeName>
</protein>
<dbReference type="PANTHER" id="PTHR12599:SF0">
    <property type="entry name" value="PTERIN-4-ALPHA-CARBINOLAMINE DEHYDRATASE"/>
    <property type="match status" value="1"/>
</dbReference>
<evidence type="ECO:0000256" key="2">
    <source>
        <dbReference type="ARBA" id="ARBA00006472"/>
    </source>
</evidence>
<evidence type="ECO:0000256" key="3">
    <source>
        <dbReference type="ARBA" id="ARBA00023239"/>
    </source>
</evidence>
<dbReference type="GO" id="GO:0008124">
    <property type="term" value="F:4-alpha-hydroxytetrahydrobiopterin dehydratase activity"/>
    <property type="evidence" value="ECO:0007669"/>
    <property type="project" value="UniProtKB-UniRule"/>
</dbReference>
<evidence type="ECO:0000256" key="4">
    <source>
        <dbReference type="HAMAP-Rule" id="MF_00434"/>
    </source>
</evidence>
<dbReference type="GO" id="GO:0006729">
    <property type="term" value="P:tetrahydrobiopterin biosynthetic process"/>
    <property type="evidence" value="ECO:0007669"/>
    <property type="project" value="InterPro"/>
</dbReference>
<dbReference type="CDD" id="cd00914">
    <property type="entry name" value="PCD_DCoH_subfamily_b"/>
    <property type="match status" value="1"/>
</dbReference>
<keyword evidence="3 4" id="KW-0456">Lyase</keyword>
<gene>
    <name evidence="5" type="ORF">FJZ47_16720</name>
</gene>
<comment type="caution">
    <text evidence="5">The sequence shown here is derived from an EMBL/GenBank/DDBJ whole genome shotgun (WGS) entry which is preliminary data.</text>
</comment>
<dbReference type="AlphaFoldDB" id="A0A937W5A8"/>